<reference evidence="2 3" key="1">
    <citation type="journal article" date="2013" name="Nat. Commun.">
        <title>Genome analysis reveals insights into physiology and longevity of the Brandt's bat Myotis brandtii.</title>
        <authorList>
            <person name="Seim I."/>
            <person name="Fang X."/>
            <person name="Xiong Z."/>
            <person name="Lobanov A.V."/>
            <person name="Huang Z."/>
            <person name="Ma S."/>
            <person name="Feng Y."/>
            <person name="Turanov A.A."/>
            <person name="Zhu Y."/>
            <person name="Lenz T.L."/>
            <person name="Gerashchenko M.V."/>
            <person name="Fan D."/>
            <person name="Hee Yim S."/>
            <person name="Yao X."/>
            <person name="Jordan D."/>
            <person name="Xiong Y."/>
            <person name="Ma Y."/>
            <person name="Lyapunov A.N."/>
            <person name="Chen G."/>
            <person name="Kulakova O.I."/>
            <person name="Sun Y."/>
            <person name="Lee S.G."/>
            <person name="Bronson R.T."/>
            <person name="Moskalev A.A."/>
            <person name="Sunyaev S.R."/>
            <person name="Zhang G."/>
            <person name="Krogh A."/>
            <person name="Wang J."/>
            <person name="Gladyshev V.N."/>
        </authorList>
    </citation>
    <scope>NUCLEOTIDE SEQUENCE [LARGE SCALE GENOMIC DNA]</scope>
</reference>
<proteinExistence type="predicted"/>
<evidence type="ECO:0000313" key="3">
    <source>
        <dbReference type="Proteomes" id="UP000052978"/>
    </source>
</evidence>
<feature type="region of interest" description="Disordered" evidence="1">
    <location>
        <begin position="1"/>
        <end position="113"/>
    </location>
</feature>
<dbReference type="AlphaFoldDB" id="S7Q9P6"/>
<keyword evidence="3" id="KW-1185">Reference proteome</keyword>
<sequence>MAFGQKAKRIFLQPWPSAPEVGEGEAPIIPKGKPKSAGVEGPSQEEVLPDGSGQAPAHILAAEDEGTGPAERKLAKDCAGTWRRRRRQEEQCRAGNLKRRQENKNEHKQRECK</sequence>
<protein>
    <submittedName>
        <fullName evidence="2">Uncharacterized protein</fullName>
    </submittedName>
</protein>
<dbReference type="Proteomes" id="UP000052978">
    <property type="component" value="Unassembled WGS sequence"/>
</dbReference>
<gene>
    <name evidence="2" type="ORF">D623_10014253</name>
</gene>
<dbReference type="EMBL" id="KE164791">
    <property type="protein sequence ID" value="EPQ20153.1"/>
    <property type="molecule type" value="Genomic_DNA"/>
</dbReference>
<evidence type="ECO:0000256" key="1">
    <source>
        <dbReference type="SAM" id="MobiDB-lite"/>
    </source>
</evidence>
<name>S7Q9P6_MYOBR</name>
<accession>S7Q9P6</accession>
<feature type="compositionally biased region" description="Basic and acidic residues" evidence="1">
    <location>
        <begin position="99"/>
        <end position="113"/>
    </location>
</feature>
<organism evidence="2 3">
    <name type="scientific">Myotis brandtii</name>
    <name type="common">Brandt's bat</name>
    <dbReference type="NCBI Taxonomy" id="109478"/>
    <lineage>
        <taxon>Eukaryota</taxon>
        <taxon>Metazoa</taxon>
        <taxon>Chordata</taxon>
        <taxon>Craniata</taxon>
        <taxon>Vertebrata</taxon>
        <taxon>Euteleostomi</taxon>
        <taxon>Mammalia</taxon>
        <taxon>Eutheria</taxon>
        <taxon>Laurasiatheria</taxon>
        <taxon>Chiroptera</taxon>
        <taxon>Yangochiroptera</taxon>
        <taxon>Vespertilionidae</taxon>
        <taxon>Myotis</taxon>
    </lineage>
</organism>
<evidence type="ECO:0000313" key="2">
    <source>
        <dbReference type="EMBL" id="EPQ20153.1"/>
    </source>
</evidence>